<dbReference type="OrthoDB" id="3826063at2"/>
<dbReference type="RefSeq" id="WP_146321725.1">
    <property type="nucleotide sequence ID" value="NZ_CP042305.1"/>
</dbReference>
<gene>
    <name evidence="2" type="ORF">FPZ11_13815</name>
</gene>
<dbReference type="SUPFAM" id="SSF81301">
    <property type="entry name" value="Nucleotidyltransferase"/>
    <property type="match status" value="1"/>
</dbReference>
<proteinExistence type="predicted"/>
<organism evidence="2 3">
    <name type="scientific">Humibacter ginsenosidimutans</name>
    <dbReference type="NCBI Taxonomy" id="2599293"/>
    <lineage>
        <taxon>Bacteria</taxon>
        <taxon>Bacillati</taxon>
        <taxon>Actinomycetota</taxon>
        <taxon>Actinomycetes</taxon>
        <taxon>Micrococcales</taxon>
        <taxon>Microbacteriaceae</taxon>
        <taxon>Humibacter</taxon>
    </lineage>
</organism>
<dbReference type="Proteomes" id="UP000320216">
    <property type="component" value="Chromosome"/>
</dbReference>
<dbReference type="InterPro" id="IPR002934">
    <property type="entry name" value="Polymerase_NTP_transf_dom"/>
</dbReference>
<feature type="domain" description="Polymerase nucleotidyl transferase" evidence="1">
    <location>
        <begin position="109"/>
        <end position="159"/>
    </location>
</feature>
<accession>A0A5B8M684</accession>
<protein>
    <submittedName>
        <fullName evidence="2">Nucleotidyltransferase domain-containing protein</fullName>
    </submittedName>
</protein>
<dbReference type="EMBL" id="CP042305">
    <property type="protein sequence ID" value="QDZ15691.1"/>
    <property type="molecule type" value="Genomic_DNA"/>
</dbReference>
<keyword evidence="2" id="KW-0808">Transferase</keyword>
<evidence type="ECO:0000259" key="1">
    <source>
        <dbReference type="Pfam" id="PF01909"/>
    </source>
</evidence>
<evidence type="ECO:0000313" key="2">
    <source>
        <dbReference type="EMBL" id="QDZ15691.1"/>
    </source>
</evidence>
<name>A0A5B8M684_9MICO</name>
<evidence type="ECO:0000313" key="3">
    <source>
        <dbReference type="Proteomes" id="UP000320216"/>
    </source>
</evidence>
<dbReference type="KEGG" id="huw:FPZ11_13815"/>
<keyword evidence="3" id="KW-1185">Reference proteome</keyword>
<sequence>MNLSHPDYTLIGEDRARVLRRLSRLTEPSSGRGIHQQSGVNSLRTTQRILDDLVRLGIVDMQSFGSANAYEPNRDHVIWEVFATLQAIPGRIESHVAEIMKETIGDRALGTAVYGSFARGQAGAKSNLDVLIVWNDEPSPDEQTDMLHRTSERIKRLTGNDAQLFAITKEELDDLIAKDTPLIHYLRRDARGLTGVDVKHLLEGSHA</sequence>
<reference evidence="2 3" key="1">
    <citation type="submission" date="2019-07" db="EMBL/GenBank/DDBJ databases">
        <title>Full genome sequence of Humibacter sp. WJ7-1.</title>
        <authorList>
            <person name="Im W.-T."/>
        </authorList>
    </citation>
    <scope>NUCLEOTIDE SEQUENCE [LARGE SCALE GENOMIC DNA]</scope>
    <source>
        <strain evidence="2 3">WJ7-1</strain>
    </source>
</reference>
<dbReference type="CDD" id="cd05403">
    <property type="entry name" value="NT_KNTase_like"/>
    <property type="match status" value="1"/>
</dbReference>
<dbReference type="Gene3D" id="3.30.460.10">
    <property type="entry name" value="Beta Polymerase, domain 2"/>
    <property type="match status" value="1"/>
</dbReference>
<dbReference type="InterPro" id="IPR043519">
    <property type="entry name" value="NT_sf"/>
</dbReference>
<dbReference type="AlphaFoldDB" id="A0A5B8M684"/>
<dbReference type="GO" id="GO:0016779">
    <property type="term" value="F:nucleotidyltransferase activity"/>
    <property type="evidence" value="ECO:0007669"/>
    <property type="project" value="InterPro"/>
</dbReference>
<dbReference type="Pfam" id="PF01909">
    <property type="entry name" value="NTP_transf_2"/>
    <property type="match status" value="1"/>
</dbReference>